<proteinExistence type="predicted"/>
<protein>
    <recommendedName>
        <fullName evidence="1">CREG-like beta-barrel domain-containing protein</fullName>
    </recommendedName>
</protein>
<organism evidence="2 3">
    <name type="scientific">Georgfuchsia toluolica</name>
    <dbReference type="NCBI Taxonomy" id="424218"/>
    <lineage>
        <taxon>Bacteria</taxon>
        <taxon>Pseudomonadati</taxon>
        <taxon>Pseudomonadota</taxon>
        <taxon>Betaproteobacteria</taxon>
        <taxon>Nitrosomonadales</taxon>
        <taxon>Sterolibacteriaceae</taxon>
        <taxon>Georgfuchsia</taxon>
    </lineage>
</organism>
<reference evidence="2" key="1">
    <citation type="submission" date="2021-04" db="EMBL/GenBank/DDBJ databases">
        <authorList>
            <person name="Hornung B."/>
        </authorList>
    </citation>
    <scope>NUCLEOTIDE SEQUENCE</scope>
    <source>
        <strain evidence="2">G5G6</strain>
    </source>
</reference>
<name>A0A916N985_9PROT</name>
<dbReference type="Pfam" id="PF13883">
    <property type="entry name" value="CREG_beta-barrel"/>
    <property type="match status" value="1"/>
</dbReference>
<feature type="domain" description="CREG-like beta-barrel" evidence="1">
    <location>
        <begin position="5"/>
        <end position="149"/>
    </location>
</feature>
<dbReference type="Gene3D" id="2.30.110.10">
    <property type="entry name" value="Electron Transport, Fmn-binding Protein, Chain A"/>
    <property type="match status" value="1"/>
</dbReference>
<comment type="caution">
    <text evidence="2">The sequence shown here is derived from an EMBL/GenBank/DDBJ whole genome shotgun (WGS) entry which is preliminary data.</text>
</comment>
<evidence type="ECO:0000313" key="2">
    <source>
        <dbReference type="EMBL" id="CAG4884217.1"/>
    </source>
</evidence>
<dbReference type="PANTHER" id="PTHR13343">
    <property type="entry name" value="CREG1 PROTEIN"/>
    <property type="match status" value="1"/>
</dbReference>
<keyword evidence="3" id="KW-1185">Reference proteome</keyword>
<evidence type="ECO:0000259" key="1">
    <source>
        <dbReference type="Pfam" id="PF13883"/>
    </source>
</evidence>
<dbReference type="Proteomes" id="UP000742786">
    <property type="component" value="Unassembled WGS sequence"/>
</dbReference>
<dbReference type="PIRSF" id="PIRSF004633">
    <property type="entry name" value="UCP_PLP_oxd"/>
    <property type="match status" value="1"/>
</dbReference>
<dbReference type="RefSeq" id="WP_220636089.1">
    <property type="nucleotide sequence ID" value="NZ_CAJQUM010000001.1"/>
</dbReference>
<dbReference type="SUPFAM" id="SSF50475">
    <property type="entry name" value="FMN-binding split barrel"/>
    <property type="match status" value="1"/>
</dbReference>
<dbReference type="InterPro" id="IPR012349">
    <property type="entry name" value="Split_barrel_FMN-bd"/>
</dbReference>
<dbReference type="InterPro" id="IPR014419">
    <property type="entry name" value="HutZ"/>
</dbReference>
<dbReference type="PANTHER" id="PTHR13343:SF17">
    <property type="entry name" value="CELLULAR REPRESSOR OF E1A-STIMULATED GENES, ISOFORM A"/>
    <property type="match status" value="1"/>
</dbReference>
<dbReference type="InterPro" id="IPR055343">
    <property type="entry name" value="CREG_beta-barrel"/>
</dbReference>
<dbReference type="AlphaFoldDB" id="A0A916N985"/>
<evidence type="ECO:0000313" key="3">
    <source>
        <dbReference type="Proteomes" id="UP000742786"/>
    </source>
</evidence>
<gene>
    <name evidence="2" type="ORF">GTOL_12100</name>
</gene>
<sequence>MNPAYAQILRELLRSQEIAALGTLHDGQPFVSMVPFALLPGNANFIIHVSRLAMHTKDMLSSPNASLLVVAPRASGITAQALARITVQGQALLCTDACHAEAKAAYLSRFPHSAEMFGFADFSLFIIQPSSIRFVGGFGQATSITPETFADILSRG</sequence>
<dbReference type="GO" id="GO:0005737">
    <property type="term" value="C:cytoplasm"/>
    <property type="evidence" value="ECO:0007669"/>
    <property type="project" value="UniProtKB-ARBA"/>
</dbReference>
<dbReference type="EMBL" id="CAJQUM010000001">
    <property type="protein sequence ID" value="CAG4884217.1"/>
    <property type="molecule type" value="Genomic_DNA"/>
</dbReference>
<accession>A0A916N985</accession>